<gene>
    <name evidence="1" type="primary">93</name>
    <name evidence="1" type="ORF">SEA_REYNAULD_93</name>
</gene>
<evidence type="ECO:0000313" key="2">
    <source>
        <dbReference type="Proteomes" id="UP001654496"/>
    </source>
</evidence>
<sequence length="251" mass="27584">MSSNITPEIQNIDDSNIVAYLHYFDGLHFFRVKGKNARGVDVSTDKLGGVIAASLQSHTYSRLVPVDGDHSDRRQKGSAPMVVLNLAPKSKGYTKTHDTDVQASITEQFPEAVFYSSTWGPQPFTVNGRAHHASIWCQFHPEDSSKAGGYLDSGTAVVNGVRGRWSFEYGADWDKFTDAGREMLGRVALLIADQIATPVGIAEYELRKADEAMNERAAELLAAQDALREATKERRAKDRALQKARKQAASA</sequence>
<proteinExistence type="predicted"/>
<accession>A0ACD4UKX5</accession>
<keyword evidence="2" id="KW-1185">Reference proteome</keyword>
<reference evidence="1" key="1">
    <citation type="submission" date="2023-06" db="EMBL/GenBank/DDBJ databases">
        <authorList>
            <person name="DeJong R.J."/>
            <person name="Yoon E."/>
            <person name="Radersma M."/>
            <person name="Veenstra M."/>
            <person name="Churu J."/>
            <person name="Moleakunnel K."/>
            <person name="Weaver G."/>
            <person name="Hill E."/>
            <person name="Janvier A."/>
            <person name="Harlow L."/>
            <person name="Kramer C."/>
            <person name="Seinen K."/>
            <person name="Chen A."/>
            <person name="Minasian M."/>
            <person name="Doorn S."/>
            <person name="Dole C."/>
            <person name="Ramsey F."/>
            <person name="Nieze J."/>
            <person name="Baker A."/>
            <person name="Swierenga S."/>
            <person name="White A."/>
            <person name="Howland A."/>
            <person name="Ko C."/>
            <person name="Russell D.A."/>
            <person name="Jacobs-Sera D."/>
            <person name="Hatfull G.F."/>
        </authorList>
    </citation>
    <scope>NUCLEOTIDE SEQUENCE</scope>
</reference>
<evidence type="ECO:0000313" key="1">
    <source>
        <dbReference type="EMBL" id="WKW85545.1"/>
    </source>
</evidence>
<dbReference type="Proteomes" id="UP001654496">
    <property type="component" value="Segment"/>
</dbReference>
<organism evidence="1 2">
    <name type="scientific">Rhodococcus phage Reynauld</name>
    <dbReference type="NCBI Taxonomy" id="3062845"/>
    <lineage>
        <taxon>Viruses</taxon>
        <taxon>Duplodnaviria</taxon>
        <taxon>Heunggongvirae</taxon>
        <taxon>Uroviricota</taxon>
        <taxon>Caudoviricetes</taxon>
        <taxon>Caudoviricetes incertae sedis</taxon>
        <taxon>Reynauldvirus</taxon>
        <taxon>Reynauldvirus reynauld</taxon>
    </lineage>
</organism>
<name>A0ACD4UKX5_9CAUD</name>
<protein>
    <submittedName>
        <fullName evidence="1">Uncharacterized protein</fullName>
    </submittedName>
</protein>
<dbReference type="EMBL" id="OR159659">
    <property type="protein sequence ID" value="WKW85545.1"/>
    <property type="molecule type" value="Genomic_DNA"/>
</dbReference>